<comment type="caution">
    <text evidence="2">The sequence shown here is derived from an EMBL/GenBank/DDBJ whole genome shotgun (WGS) entry which is preliminary data.</text>
</comment>
<feature type="region of interest" description="Disordered" evidence="1">
    <location>
        <begin position="92"/>
        <end position="113"/>
    </location>
</feature>
<dbReference type="EMBL" id="JAUSUD010000003">
    <property type="protein sequence ID" value="MDQ0229640.1"/>
    <property type="molecule type" value="Genomic_DNA"/>
</dbReference>
<evidence type="ECO:0000256" key="1">
    <source>
        <dbReference type="SAM" id="MobiDB-lite"/>
    </source>
</evidence>
<reference evidence="2 3" key="1">
    <citation type="submission" date="2023-07" db="EMBL/GenBank/DDBJ databases">
        <title>Genomic Encyclopedia of Type Strains, Phase IV (KMG-IV): sequencing the most valuable type-strain genomes for metagenomic binning, comparative biology and taxonomic classification.</title>
        <authorList>
            <person name="Goeker M."/>
        </authorList>
    </citation>
    <scope>NUCLEOTIDE SEQUENCE [LARGE SCALE GENOMIC DNA]</scope>
    <source>
        <strain evidence="2 3">DSM 29005</strain>
    </source>
</reference>
<protein>
    <recommendedName>
        <fullName evidence="4">Exosporium protein C</fullName>
    </recommendedName>
</protein>
<evidence type="ECO:0000313" key="2">
    <source>
        <dbReference type="EMBL" id="MDQ0229640.1"/>
    </source>
</evidence>
<evidence type="ECO:0008006" key="4">
    <source>
        <dbReference type="Google" id="ProtNLM"/>
    </source>
</evidence>
<organism evidence="2 3">
    <name type="scientific">Metabacillus malikii</name>
    <dbReference type="NCBI Taxonomy" id="1504265"/>
    <lineage>
        <taxon>Bacteria</taxon>
        <taxon>Bacillati</taxon>
        <taxon>Bacillota</taxon>
        <taxon>Bacilli</taxon>
        <taxon>Bacillales</taxon>
        <taxon>Bacillaceae</taxon>
        <taxon>Metabacillus</taxon>
    </lineage>
</organism>
<gene>
    <name evidence="2" type="ORF">J2S19_000892</name>
</gene>
<accession>A0ABT9ZEE7</accession>
<evidence type="ECO:0000313" key="3">
    <source>
        <dbReference type="Proteomes" id="UP001234495"/>
    </source>
</evidence>
<dbReference type="Proteomes" id="UP001234495">
    <property type="component" value="Unassembled WGS sequence"/>
</dbReference>
<keyword evidence="3" id="KW-1185">Reference proteome</keyword>
<dbReference type="RefSeq" id="WP_307337718.1">
    <property type="nucleotide sequence ID" value="NZ_JAUSUD010000003.1"/>
</dbReference>
<sequence>MGICCGGPLSSPSSGNDFFFTQSQGPLLIPFGEGIETTVLTLPLTTTANLQTIKLDYVVQFVFALANNSNNFDYGVRVRLRRNGVLIVTQTLQQSGSRPGGGSTPSTTRREHVPNTWVDNGALTGENTYTVTVEFFQRANATTTLSAETRSLNAILFIE</sequence>
<name>A0ABT9ZEE7_9BACI</name>
<proteinExistence type="predicted"/>